<dbReference type="EC" id="4.2.2.29" evidence="7"/>
<evidence type="ECO:0000313" key="8">
    <source>
        <dbReference type="EMBL" id="MYC97490.1"/>
    </source>
</evidence>
<dbReference type="InterPro" id="IPR003770">
    <property type="entry name" value="MLTG-like"/>
</dbReference>
<gene>
    <name evidence="7 8" type="primary">mltG</name>
    <name evidence="8" type="ORF">F4X14_21260</name>
</gene>
<evidence type="ECO:0000256" key="6">
    <source>
        <dbReference type="ARBA" id="ARBA00023316"/>
    </source>
</evidence>
<dbReference type="GO" id="GO:0008932">
    <property type="term" value="F:lytic endotransglycosylase activity"/>
    <property type="evidence" value="ECO:0007669"/>
    <property type="project" value="UniProtKB-UniRule"/>
</dbReference>
<protein>
    <recommendedName>
        <fullName evidence="7">Endolytic murein transglycosylase</fullName>
        <ecNumber evidence="7">4.2.2.29</ecNumber>
    </recommendedName>
    <alternativeName>
        <fullName evidence="7">Peptidoglycan lytic transglycosylase</fullName>
    </alternativeName>
    <alternativeName>
        <fullName evidence="7">Peptidoglycan polymerization terminase</fullName>
    </alternativeName>
</protein>
<dbReference type="Pfam" id="PF02618">
    <property type="entry name" value="YceG"/>
    <property type="match status" value="1"/>
</dbReference>
<dbReference type="CDD" id="cd08010">
    <property type="entry name" value="MltG_like"/>
    <property type="match status" value="1"/>
</dbReference>
<keyword evidence="6 7" id="KW-0961">Cell wall biogenesis/degradation</keyword>
<dbReference type="AlphaFoldDB" id="A0A6B1DBP7"/>
<comment type="catalytic activity">
    <reaction evidence="7">
        <text>a peptidoglycan chain = a peptidoglycan chain with N-acetyl-1,6-anhydromuramyl-[peptide] at the reducing end + a peptidoglycan chain with N-acetylglucosamine at the non-reducing end.</text>
        <dbReference type="EC" id="4.2.2.29"/>
    </reaction>
</comment>
<comment type="function">
    <text evidence="7">Functions as a peptidoglycan terminase that cleaves nascent peptidoglycan strands endolytically to terminate their elongation.</text>
</comment>
<feature type="site" description="Important for catalytic activity" evidence="7">
    <location>
        <position position="291"/>
    </location>
</feature>
<accession>A0A6B1DBP7</accession>
<evidence type="ECO:0000256" key="1">
    <source>
        <dbReference type="ARBA" id="ARBA00022475"/>
    </source>
</evidence>
<evidence type="ECO:0000256" key="7">
    <source>
        <dbReference type="HAMAP-Rule" id="MF_02065"/>
    </source>
</evidence>
<name>A0A6B1DBP7_9CHLR</name>
<dbReference type="PANTHER" id="PTHR30518:SF2">
    <property type="entry name" value="ENDOLYTIC MUREIN TRANSGLYCOSYLASE"/>
    <property type="match status" value="1"/>
</dbReference>
<dbReference type="GO" id="GO:0009252">
    <property type="term" value="P:peptidoglycan biosynthetic process"/>
    <property type="evidence" value="ECO:0007669"/>
    <property type="project" value="UniProtKB-UniRule"/>
</dbReference>
<sequence>MVHEATDEETAMNCPRINQETHLSGLDRAGRRRKLALGALFLILAVSLVGCTREEQLYDHLDANRPMLFVPTSKEDRVILFEIVAGTPARTISENLASAGLIHDAELFEAYVRSIGRAQELKAGTFQLNATMTPAEIAEALLAEHAPGIPVTIPEGWRLEQVADALDLEGVVSGKKYRQTAQKPDLAALSKIAPSNAASAPKVDPPSCCEVKIDRWPFLEARPPDASLEGFLFPATYELPADEPAADELIARQLDAFAARIMPLYLKAQADGVDLPDLYKVLIMASIVEREAVVAEERPAIAGVLYNRLAKDMLLEIDATVQYAMGYQPESDQWWKTPVFLEEYQGVHSLYNTYLHRGLPPGPIASPGEDAFRAVLYPERHDYLYYVAAGDGSGAHVFAKTFSEHLQNVQRYLNR</sequence>
<dbReference type="Gene3D" id="3.30.160.60">
    <property type="entry name" value="Classic Zinc Finger"/>
    <property type="match status" value="1"/>
</dbReference>
<keyword evidence="3 7" id="KW-1133">Transmembrane helix</keyword>
<evidence type="ECO:0000256" key="3">
    <source>
        <dbReference type="ARBA" id="ARBA00022989"/>
    </source>
</evidence>
<dbReference type="EMBL" id="VXMH01000119">
    <property type="protein sequence ID" value="MYC97490.1"/>
    <property type="molecule type" value="Genomic_DNA"/>
</dbReference>
<dbReference type="Gene3D" id="3.30.1490.480">
    <property type="entry name" value="Endolytic murein transglycosylase"/>
    <property type="match status" value="1"/>
</dbReference>
<evidence type="ECO:0000256" key="5">
    <source>
        <dbReference type="ARBA" id="ARBA00023239"/>
    </source>
</evidence>
<dbReference type="PANTHER" id="PTHR30518">
    <property type="entry name" value="ENDOLYTIC MUREIN TRANSGLYCOSYLASE"/>
    <property type="match status" value="1"/>
</dbReference>
<organism evidence="8">
    <name type="scientific">Caldilineaceae bacterium SB0661_bin_32</name>
    <dbReference type="NCBI Taxonomy" id="2605255"/>
    <lineage>
        <taxon>Bacteria</taxon>
        <taxon>Bacillati</taxon>
        <taxon>Chloroflexota</taxon>
        <taxon>Caldilineae</taxon>
        <taxon>Caldilineales</taxon>
        <taxon>Caldilineaceae</taxon>
    </lineage>
</organism>
<evidence type="ECO:0000256" key="2">
    <source>
        <dbReference type="ARBA" id="ARBA00022692"/>
    </source>
</evidence>
<keyword evidence="4 7" id="KW-0472">Membrane</keyword>
<keyword evidence="2 7" id="KW-0812">Transmembrane</keyword>
<comment type="similarity">
    <text evidence="7">Belongs to the transglycosylase MltG family.</text>
</comment>
<dbReference type="GO" id="GO:0005886">
    <property type="term" value="C:plasma membrane"/>
    <property type="evidence" value="ECO:0007669"/>
    <property type="project" value="UniProtKB-UniRule"/>
</dbReference>
<dbReference type="HAMAP" id="MF_02065">
    <property type="entry name" value="MltG"/>
    <property type="match status" value="1"/>
</dbReference>
<evidence type="ECO:0000256" key="4">
    <source>
        <dbReference type="ARBA" id="ARBA00023136"/>
    </source>
</evidence>
<dbReference type="NCBIfam" id="TIGR00247">
    <property type="entry name" value="endolytic transglycosylase MltG"/>
    <property type="match status" value="1"/>
</dbReference>
<dbReference type="GO" id="GO:0071555">
    <property type="term" value="P:cell wall organization"/>
    <property type="evidence" value="ECO:0007669"/>
    <property type="project" value="UniProtKB-KW"/>
</dbReference>
<reference evidence="8" key="1">
    <citation type="submission" date="2019-09" db="EMBL/GenBank/DDBJ databases">
        <title>Characterisation of the sponge microbiome using genome-centric metagenomics.</title>
        <authorList>
            <person name="Engelberts J.P."/>
            <person name="Robbins S.J."/>
            <person name="De Goeij J.M."/>
            <person name="Aranda M."/>
            <person name="Bell S.C."/>
            <person name="Webster N.S."/>
        </authorList>
    </citation>
    <scope>NUCLEOTIDE SEQUENCE</scope>
    <source>
        <strain evidence="8">SB0661_bin_32</strain>
    </source>
</reference>
<comment type="caution">
    <text evidence="8">The sequence shown here is derived from an EMBL/GenBank/DDBJ whole genome shotgun (WGS) entry which is preliminary data.</text>
</comment>
<keyword evidence="5 7" id="KW-0456">Lyase</keyword>
<proteinExistence type="inferred from homology"/>
<keyword evidence="1 7" id="KW-1003">Cell membrane</keyword>